<evidence type="ECO:0000313" key="1">
    <source>
        <dbReference type="EMBL" id="EFA79929.1"/>
    </source>
</evidence>
<gene>
    <name evidence="1" type="ORF">PPL_06750</name>
</gene>
<evidence type="ECO:0000313" key="2">
    <source>
        <dbReference type="Proteomes" id="UP000001396"/>
    </source>
</evidence>
<dbReference type="EMBL" id="ADBJ01000031">
    <property type="protein sequence ID" value="EFA79929.1"/>
    <property type="molecule type" value="Genomic_DNA"/>
</dbReference>
<dbReference type="AlphaFoldDB" id="D3BFL5"/>
<reference evidence="1 2" key="1">
    <citation type="journal article" date="2011" name="Genome Res.">
        <title>Phylogeny-wide analysis of social amoeba genomes highlights ancient origins for complex intercellular communication.</title>
        <authorList>
            <person name="Heidel A.J."/>
            <person name="Lawal H.M."/>
            <person name="Felder M."/>
            <person name="Schilde C."/>
            <person name="Helps N.R."/>
            <person name="Tunggal B."/>
            <person name="Rivero F."/>
            <person name="John U."/>
            <person name="Schleicher M."/>
            <person name="Eichinger L."/>
            <person name="Platzer M."/>
            <person name="Noegel A.A."/>
            <person name="Schaap P."/>
            <person name="Gloeckner G."/>
        </authorList>
    </citation>
    <scope>NUCLEOTIDE SEQUENCE [LARGE SCALE GENOMIC DNA]</scope>
    <source>
        <strain evidence="2">ATCC 26659 / Pp 5 / PN500</strain>
    </source>
</reference>
<proteinExistence type="predicted"/>
<protein>
    <submittedName>
        <fullName evidence="1">Uncharacterized protein</fullName>
    </submittedName>
</protein>
<dbReference type="SUPFAM" id="SSF52047">
    <property type="entry name" value="RNI-like"/>
    <property type="match status" value="1"/>
</dbReference>
<dbReference type="Proteomes" id="UP000001396">
    <property type="component" value="Unassembled WGS sequence"/>
</dbReference>
<dbReference type="GeneID" id="31362231"/>
<comment type="caution">
    <text evidence="1">The sequence shown here is derived from an EMBL/GenBank/DDBJ whole genome shotgun (WGS) entry which is preliminary data.</text>
</comment>
<accession>D3BFL5</accession>
<name>D3BFL5_HETP5</name>
<keyword evidence="2" id="KW-1185">Reference proteome</keyword>
<sequence length="559" mass="65580">MGQKSSRISSSRVINKNNNNNIDYSQFLEKSNQTILPDLIWRKILSLLSEFECGYHRYEWNPLSLSLISHYWLVNILAKSTLRITVTNHRSLFLINYPFSYQRSFKKFNSYSLNNINNNNNNNNNNNKDIKFKINRFTLIFDNDNRLEIKEFFQMVSDYYWIDYYNEVLLDHWQINSMTIVNLPDSLKLHSLAIAPTLKRLTVYSMNANRVQVRYFTSLERFHLEQSHSSHTELLPPVLNANELKSLTSLSIASCFNNRLPWQSNDSVSALVNLKTLELNHIHIYQWIRNQVNDLPIQLSRLCPNVTKLKLNHVYHRMVHTYNLTDRPSSLLGDLKHLSYLSITNKSPITSYRDRDNHTLNQEYTADVGLTNRVFLLDIHTIGQQLDTLKLKGVTPFQSLLTSINHLSRLRRLSISDYLEKHHVDSILSCESLIRLSVNFKFGNVLLYFLKNNKHIKIIKDNRFSGCDTNSLIETLGAIKTNNKDNNNQTIIEELKLICHPDDYNTIQQQQLNQLATNYFVTTNFKISIINHQYYKQPRKMNQSQYFINPVPLNDPNEK</sequence>
<dbReference type="InterPro" id="IPR032675">
    <property type="entry name" value="LRR_dom_sf"/>
</dbReference>
<dbReference type="InParanoid" id="D3BFL5"/>
<dbReference type="Gene3D" id="3.80.10.10">
    <property type="entry name" value="Ribonuclease Inhibitor"/>
    <property type="match status" value="1"/>
</dbReference>
<dbReference type="RefSeq" id="XP_020432049.1">
    <property type="nucleotide sequence ID" value="XM_020577601.1"/>
</dbReference>
<organism evidence="1 2">
    <name type="scientific">Heterostelium pallidum (strain ATCC 26659 / Pp 5 / PN500)</name>
    <name type="common">Cellular slime mold</name>
    <name type="synonym">Polysphondylium pallidum</name>
    <dbReference type="NCBI Taxonomy" id="670386"/>
    <lineage>
        <taxon>Eukaryota</taxon>
        <taxon>Amoebozoa</taxon>
        <taxon>Evosea</taxon>
        <taxon>Eumycetozoa</taxon>
        <taxon>Dictyostelia</taxon>
        <taxon>Acytosteliales</taxon>
        <taxon>Acytosteliaceae</taxon>
        <taxon>Heterostelium</taxon>
    </lineage>
</organism>